<evidence type="ECO:0000259" key="1">
    <source>
        <dbReference type="PROSITE" id="PS50104"/>
    </source>
</evidence>
<organism evidence="2 3">
    <name type="scientific">Schistosoma japonicum</name>
    <name type="common">Blood fluke</name>
    <dbReference type="NCBI Taxonomy" id="6182"/>
    <lineage>
        <taxon>Eukaryota</taxon>
        <taxon>Metazoa</taxon>
        <taxon>Spiralia</taxon>
        <taxon>Lophotrochozoa</taxon>
        <taxon>Platyhelminthes</taxon>
        <taxon>Trematoda</taxon>
        <taxon>Digenea</taxon>
        <taxon>Strigeidida</taxon>
        <taxon>Schistosomatoidea</taxon>
        <taxon>Schistosomatidae</taxon>
        <taxon>Schistosoma</taxon>
    </lineage>
</organism>
<name>A0A4Z2DD35_SCHJA</name>
<evidence type="ECO:0000313" key="3">
    <source>
        <dbReference type="Proteomes" id="UP000311919"/>
    </source>
</evidence>
<dbReference type="InterPro" id="IPR000157">
    <property type="entry name" value="TIR_dom"/>
</dbReference>
<comment type="caution">
    <text evidence="2">The sequence shown here is derived from an EMBL/GenBank/DDBJ whole genome shotgun (WGS) entry which is preliminary data.</text>
</comment>
<keyword evidence="3" id="KW-1185">Reference proteome</keyword>
<gene>
    <name evidence="2" type="ORF">EWB00_002214</name>
</gene>
<protein>
    <recommendedName>
        <fullName evidence="1">TIR domain-containing protein</fullName>
    </recommendedName>
</protein>
<dbReference type="PROSITE" id="PS50104">
    <property type="entry name" value="TIR"/>
    <property type="match status" value="1"/>
</dbReference>
<dbReference type="InterPro" id="IPR035897">
    <property type="entry name" value="Toll_tir_struct_dom_sf"/>
</dbReference>
<feature type="domain" description="TIR" evidence="1">
    <location>
        <begin position="55"/>
        <end position="171"/>
    </location>
</feature>
<dbReference type="OrthoDB" id="9978456at2759"/>
<dbReference type="Gene3D" id="3.40.50.10140">
    <property type="entry name" value="Toll/interleukin-1 receptor homology (TIR) domain"/>
    <property type="match status" value="1"/>
</dbReference>
<dbReference type="PANTHER" id="PTHR46270">
    <property type="entry name" value="ARMADILLO-TYPE FOLD-RELATED"/>
    <property type="match status" value="1"/>
</dbReference>
<dbReference type="EMBL" id="SKCS01000177">
    <property type="protein sequence ID" value="TNN14364.1"/>
    <property type="molecule type" value="Genomic_DNA"/>
</dbReference>
<proteinExistence type="predicted"/>
<sequence>MKLIRKYLTLNSRNVTVIPNDNIHTTTIETTSIEQINNKTDWLMHNEYMIGIMHTNLHVLVSYSHQEKEIAKYLVEQLEGKGYKVWVDYKDMMYETDVMEAMAKAVENSFVVCILYSKSYKESFNTKCEAEYAYHERKPLLFLRVQRGYVPDGWLGFMMGTRLYIDISGKYPFEDKFTELCKRIDAYKQQSINRHQTQWCNKFTETEITQTCKCSNG</sequence>
<dbReference type="SUPFAM" id="SSF52200">
    <property type="entry name" value="Toll/Interleukin receptor TIR domain"/>
    <property type="match status" value="1"/>
</dbReference>
<dbReference type="AlphaFoldDB" id="A0A4Z2DD35"/>
<accession>A0A4Z2DD35</accession>
<dbReference type="Pfam" id="PF13676">
    <property type="entry name" value="TIR_2"/>
    <property type="match status" value="1"/>
</dbReference>
<dbReference type="STRING" id="6182.A0A4Z2DD35"/>
<evidence type="ECO:0000313" key="2">
    <source>
        <dbReference type="EMBL" id="TNN14364.1"/>
    </source>
</evidence>
<reference evidence="2 3" key="1">
    <citation type="submission" date="2019-03" db="EMBL/GenBank/DDBJ databases">
        <title>An improved genome assembly of the fluke Schistosoma japonicum.</title>
        <authorList>
            <person name="Hu W."/>
            <person name="Luo F."/>
            <person name="Yin M."/>
            <person name="Mo X."/>
            <person name="Sun C."/>
            <person name="Wu Q."/>
            <person name="Zhu B."/>
            <person name="Xiang M."/>
            <person name="Wang J."/>
            <person name="Wang Y."/>
            <person name="Zhang T."/>
            <person name="Xu B."/>
            <person name="Zheng H."/>
            <person name="Feng Z."/>
        </authorList>
    </citation>
    <scope>NUCLEOTIDE SEQUENCE [LARGE SCALE GENOMIC DNA]</scope>
    <source>
        <strain evidence="2">HuSjv2</strain>
        <tissue evidence="2">Worms</tissue>
    </source>
</reference>
<dbReference type="PANTHER" id="PTHR46270:SF2">
    <property type="entry name" value="TIR DOMAIN-CONTAINING PROTEIN"/>
    <property type="match status" value="1"/>
</dbReference>
<dbReference type="Proteomes" id="UP000311919">
    <property type="component" value="Unassembled WGS sequence"/>
</dbReference>
<dbReference type="GO" id="GO:0007165">
    <property type="term" value="P:signal transduction"/>
    <property type="evidence" value="ECO:0007669"/>
    <property type="project" value="InterPro"/>
</dbReference>